<proteinExistence type="predicted"/>
<dbReference type="GO" id="GO:0016746">
    <property type="term" value="F:acyltransferase activity"/>
    <property type="evidence" value="ECO:0007669"/>
    <property type="project" value="InterPro"/>
</dbReference>
<dbReference type="InterPro" id="IPR052513">
    <property type="entry name" value="Thioester_dehydratase-like"/>
</dbReference>
<gene>
    <name evidence="4" type="ORF">AUR64_02885</name>
</gene>
<keyword evidence="5" id="KW-1185">Reference proteome</keyword>
<evidence type="ECO:0000313" key="4">
    <source>
        <dbReference type="EMBL" id="KTG07651.1"/>
    </source>
</evidence>
<dbReference type="Pfam" id="PF12172">
    <property type="entry name" value="zf-ChsH2"/>
    <property type="match status" value="1"/>
</dbReference>
<dbReference type="EMBL" id="LOPU01000041">
    <property type="protein sequence ID" value="KTG07651.1"/>
    <property type="molecule type" value="Genomic_DNA"/>
</dbReference>
<organism evidence="4 5">
    <name type="scientific">Haloprofundus marisrubri</name>
    <dbReference type="NCBI Taxonomy" id="1514971"/>
    <lineage>
        <taxon>Archaea</taxon>
        <taxon>Methanobacteriati</taxon>
        <taxon>Methanobacteriota</taxon>
        <taxon>Stenosarchaea group</taxon>
        <taxon>Halobacteria</taxon>
        <taxon>Halobacteriales</taxon>
        <taxon>Haloferacaceae</taxon>
        <taxon>Haloprofundus</taxon>
    </lineage>
</organism>
<protein>
    <recommendedName>
        <fullName evidence="3">ChsH2 rubredoxin-like zinc ribbon domain-containing protein</fullName>
    </recommendedName>
</protein>
<evidence type="ECO:0000256" key="2">
    <source>
        <dbReference type="SAM" id="MobiDB-lite"/>
    </source>
</evidence>
<dbReference type="Gene3D" id="3.40.47.10">
    <property type="match status" value="1"/>
</dbReference>
<comment type="caution">
    <text evidence="4">The sequence shown here is derived from an EMBL/GenBank/DDBJ whole genome shotgun (WGS) entry which is preliminary data.</text>
</comment>
<dbReference type="InterPro" id="IPR022002">
    <property type="entry name" value="ChsH2_Znr"/>
</dbReference>
<dbReference type="PANTHER" id="PTHR34075">
    <property type="entry name" value="BLR3430 PROTEIN"/>
    <property type="match status" value="1"/>
</dbReference>
<feature type="region of interest" description="Disordered" evidence="2">
    <location>
        <begin position="210"/>
        <end position="249"/>
    </location>
</feature>
<dbReference type="AlphaFoldDB" id="A0A0W1R2Y4"/>
<feature type="domain" description="ChsH2 rubredoxin-like zinc ribbon" evidence="3">
    <location>
        <begin position="375"/>
        <end position="404"/>
    </location>
</feature>
<dbReference type="STRING" id="1514971.AUR64_02885"/>
<feature type="compositionally biased region" description="Acidic residues" evidence="2">
    <location>
        <begin position="214"/>
        <end position="227"/>
    </location>
</feature>
<reference evidence="4 5" key="1">
    <citation type="submission" date="2015-12" db="EMBL/GenBank/DDBJ databases">
        <title>Haloprofundus marisrubri gen. nov., sp. nov., an extremely halophilic archaeon isolated from the Discovery deep brine-seawater interface in the Red Sea.</title>
        <authorList>
            <person name="Zhang G."/>
            <person name="Stingl U."/>
            <person name="Rashid M."/>
        </authorList>
    </citation>
    <scope>NUCLEOTIDE SEQUENCE [LARGE SCALE GENOMIC DNA]</scope>
    <source>
        <strain evidence="4 5">SB9</strain>
    </source>
</reference>
<evidence type="ECO:0000259" key="3">
    <source>
        <dbReference type="Pfam" id="PF12172"/>
    </source>
</evidence>
<evidence type="ECO:0000256" key="1">
    <source>
        <dbReference type="ARBA" id="ARBA00023229"/>
    </source>
</evidence>
<dbReference type="PANTHER" id="PTHR34075:SF5">
    <property type="entry name" value="BLR3430 PROTEIN"/>
    <property type="match status" value="1"/>
</dbReference>
<dbReference type="Gene3D" id="6.10.30.10">
    <property type="match status" value="1"/>
</dbReference>
<dbReference type="Proteomes" id="UP000054387">
    <property type="component" value="Unassembled WGS sequence"/>
</dbReference>
<dbReference type="InterPro" id="IPR012340">
    <property type="entry name" value="NA-bd_OB-fold"/>
</dbReference>
<name>A0A0W1R2Y4_9EURY</name>
<dbReference type="SUPFAM" id="SSF53901">
    <property type="entry name" value="Thiolase-like"/>
    <property type="match status" value="2"/>
</dbReference>
<dbReference type="InterPro" id="IPR016039">
    <property type="entry name" value="Thiolase-like"/>
</dbReference>
<sequence>MNRIEAVGVSLPHLCISTDELAEAWGQFSGAGIDEKRVPAADEDTLTLAIDAAESALARGSVPKADVSTVCLATTTPPLDTEAIAPRLVRALGLPSSVSTRTFTQSTLAGLQALDSGVDADGPALAVAADAPRGDPASEDHPFGAGAAAFLLAESGSVELLGSASHVDELAGISYRERGDDELRGLDSTSYERTAIRESVTNAVERLGSVIDGSDTDSSDGSVDEFDASTVDGAAVYQPDARMPSRATSDLQIPKEALARGTVVDRIGDAGAAGVPLGLAAALDAAAHVGDGGTNGSDGRGDDARTLAVCFGSGGGATAMLFEGSVESGFDAALDGGRSITYPEYLRQRGYVGTVDVAGGGAHVSLPTWQRSLDQRYRLAAGRCPECEALTFPPEGACGSCHRRVEFEHVELPRTGVVRAVTSIGHGGAPPEFVEQQRRDGAYGVALVELEHEGESVTLPAQLTDTDTETVDVGDGVRAVVRKLYEQEGLPRYGTKFVPTP</sequence>
<keyword evidence="1" id="KW-0414">Isoprene biosynthesis</keyword>
<dbReference type="GO" id="GO:0008299">
    <property type="term" value="P:isoprenoid biosynthetic process"/>
    <property type="evidence" value="ECO:0007669"/>
    <property type="project" value="UniProtKB-KW"/>
</dbReference>
<dbReference type="SUPFAM" id="SSF50249">
    <property type="entry name" value="Nucleic acid-binding proteins"/>
    <property type="match status" value="1"/>
</dbReference>
<evidence type="ECO:0000313" key="5">
    <source>
        <dbReference type="Proteomes" id="UP000054387"/>
    </source>
</evidence>
<accession>A0A0W1R2Y4</accession>